<dbReference type="STRING" id="1502745.SAMN02799620_06354"/>
<accession>A0A1G4X2L3</accession>
<evidence type="ECO:0008006" key="4">
    <source>
        <dbReference type="Google" id="ProtNLM"/>
    </source>
</evidence>
<evidence type="ECO:0000313" key="3">
    <source>
        <dbReference type="Proteomes" id="UP000199707"/>
    </source>
</evidence>
<feature type="region of interest" description="Disordered" evidence="1">
    <location>
        <begin position="232"/>
        <end position="355"/>
    </location>
</feature>
<name>A0A1G4X2L3_9MYCO</name>
<dbReference type="EMBL" id="FMUB01000025">
    <property type="protein sequence ID" value="SCX34493.1"/>
    <property type="molecule type" value="Genomic_DNA"/>
</dbReference>
<evidence type="ECO:0000313" key="2">
    <source>
        <dbReference type="EMBL" id="SCX34493.1"/>
    </source>
</evidence>
<dbReference type="Proteomes" id="UP000199707">
    <property type="component" value="Unassembled WGS sequence"/>
</dbReference>
<dbReference type="RefSeq" id="WP_090364900.1">
    <property type="nucleotide sequence ID" value="NZ_FMUB01000025.1"/>
</dbReference>
<dbReference type="AlphaFoldDB" id="A0A1G4X2L3"/>
<evidence type="ECO:0000256" key="1">
    <source>
        <dbReference type="SAM" id="MobiDB-lite"/>
    </source>
</evidence>
<feature type="compositionally biased region" description="Basic and acidic residues" evidence="1">
    <location>
        <begin position="232"/>
        <end position="243"/>
    </location>
</feature>
<reference evidence="3" key="1">
    <citation type="submission" date="2016-10" db="EMBL/GenBank/DDBJ databases">
        <authorList>
            <person name="Varghese N."/>
            <person name="Submissions S."/>
        </authorList>
    </citation>
    <scope>NUCLEOTIDE SEQUENCE [LARGE SCALE GENOMIC DNA]</scope>
    <source>
        <strain evidence="3">UNC267MFSha1.1M11</strain>
    </source>
</reference>
<protein>
    <recommendedName>
        <fullName evidence="4">RecT family protein</fullName>
    </recommendedName>
</protein>
<gene>
    <name evidence="2" type="ORF">SAMN02799620_06354</name>
</gene>
<feature type="compositionally biased region" description="Polar residues" evidence="1">
    <location>
        <begin position="307"/>
        <end position="318"/>
    </location>
</feature>
<sequence>MTTSDLATTTTNDDASLSLLPPVRPGAPAALQMLAAHVEVMAQAKHLAKAMVLTDMVPTRFHGEEHTGDAAAAILYGLELGLTPIQSLQRVIPIHGMPSIEARTMAGLLMSRGYTIRAVVKNDDVAIVHGWMPGRNPRDHEPDAISEWTIERARQAGYIPTPKPGVENPRPSEKSDWLCNEKSGRNGKYYTLIGNMKYITDPRTMLAAKGTAEVCRDLAPDVLLGISYSREDLESERWEDEPQRQTVQSERAPEPRTATADDILGDPEPAPKVKRKPRAAKPAPEEPQDAEVVDTPADNAEGDIAGRNSTTNVANPDNAQVDESAEASLSDEKVDTPAVTEPAQADSPADAPTSDLRKAARGKLTGAIFSMFGDVGLSDEKNREDRLVVIEAIVGRPVASSNDLNDGELQNLRNSLYSRQQAGTLDADVNEWLNIAALKQAEAAENTTTEGN</sequence>
<proteinExistence type="predicted"/>
<organism evidence="2 3">
    <name type="scientific">Mycolicibacterium fluoranthenivorans</name>
    <dbReference type="NCBI Taxonomy" id="258505"/>
    <lineage>
        <taxon>Bacteria</taxon>
        <taxon>Bacillati</taxon>
        <taxon>Actinomycetota</taxon>
        <taxon>Actinomycetes</taxon>
        <taxon>Mycobacteriales</taxon>
        <taxon>Mycobacteriaceae</taxon>
        <taxon>Mycolicibacterium</taxon>
    </lineage>
</organism>